<feature type="domain" description="DEAD-box helicase OB fold" evidence="2">
    <location>
        <begin position="20"/>
        <end position="98"/>
    </location>
</feature>
<dbReference type="Proteomes" id="UP000791440">
    <property type="component" value="Unassembled WGS sequence"/>
</dbReference>
<comment type="caution">
    <text evidence="3">The sequence shown here is derived from an EMBL/GenBank/DDBJ whole genome shotgun (WGS) entry which is preliminary data.</text>
</comment>
<feature type="chain" id="PRO_5036904362" description="DEAD-box helicase OB fold domain-containing protein" evidence="1">
    <location>
        <begin position="18"/>
        <end position="102"/>
    </location>
</feature>
<gene>
    <name evidence="3" type="ORF">O3G_MSEX015339</name>
</gene>
<keyword evidence="4" id="KW-1185">Reference proteome</keyword>
<dbReference type="AlphaFoldDB" id="A0A922A0L8"/>
<name>A0A922A0L8_MANSE</name>
<organism evidence="3 4">
    <name type="scientific">Manduca sexta</name>
    <name type="common">Tobacco hawkmoth</name>
    <name type="synonym">Tobacco hornworm</name>
    <dbReference type="NCBI Taxonomy" id="7130"/>
    <lineage>
        <taxon>Eukaryota</taxon>
        <taxon>Metazoa</taxon>
        <taxon>Ecdysozoa</taxon>
        <taxon>Arthropoda</taxon>
        <taxon>Hexapoda</taxon>
        <taxon>Insecta</taxon>
        <taxon>Pterygota</taxon>
        <taxon>Neoptera</taxon>
        <taxon>Endopterygota</taxon>
        <taxon>Lepidoptera</taxon>
        <taxon>Glossata</taxon>
        <taxon>Ditrysia</taxon>
        <taxon>Bombycoidea</taxon>
        <taxon>Sphingidae</taxon>
        <taxon>Sphinginae</taxon>
        <taxon>Sphingini</taxon>
        <taxon>Manduca</taxon>
    </lineage>
</organism>
<proteinExistence type="predicted"/>
<evidence type="ECO:0000313" key="4">
    <source>
        <dbReference type="Proteomes" id="UP000791440"/>
    </source>
</evidence>
<sequence>MESVILTLFYFFVAAKCTRIMKCVLSGHIPQAASLSTDAVYRSIRGAALHISPDSCLYRTQQPKWVVFTSVQSTGDKTYMRDLMVIQKDWLLEIAPHYYTET</sequence>
<evidence type="ECO:0000313" key="3">
    <source>
        <dbReference type="EMBL" id="KAG6465715.1"/>
    </source>
</evidence>
<evidence type="ECO:0000259" key="2">
    <source>
        <dbReference type="Pfam" id="PF07717"/>
    </source>
</evidence>
<dbReference type="EMBL" id="JH669679">
    <property type="protein sequence ID" value="KAG6465715.1"/>
    <property type="molecule type" value="Genomic_DNA"/>
</dbReference>
<reference evidence="3" key="2">
    <citation type="submission" date="2020-12" db="EMBL/GenBank/DDBJ databases">
        <authorList>
            <person name="Kanost M."/>
        </authorList>
    </citation>
    <scope>NUCLEOTIDE SEQUENCE</scope>
</reference>
<accession>A0A922A0L8</accession>
<dbReference type="InterPro" id="IPR011709">
    <property type="entry name" value="DEAD-box_helicase_OB_fold"/>
</dbReference>
<reference evidence="3" key="1">
    <citation type="journal article" date="2016" name="Insect Biochem. Mol. Biol.">
        <title>Multifaceted biological insights from a draft genome sequence of the tobacco hornworm moth, Manduca sexta.</title>
        <authorList>
            <person name="Kanost M.R."/>
            <person name="Arrese E.L."/>
            <person name="Cao X."/>
            <person name="Chen Y.R."/>
            <person name="Chellapilla S."/>
            <person name="Goldsmith M.R."/>
            <person name="Grosse-Wilde E."/>
            <person name="Heckel D.G."/>
            <person name="Herndon N."/>
            <person name="Jiang H."/>
            <person name="Papanicolaou A."/>
            <person name="Qu J."/>
            <person name="Soulages J.L."/>
            <person name="Vogel H."/>
            <person name="Walters J."/>
            <person name="Waterhouse R.M."/>
            <person name="Ahn S.J."/>
            <person name="Almeida F.C."/>
            <person name="An C."/>
            <person name="Aqrawi P."/>
            <person name="Bretschneider A."/>
            <person name="Bryant W.B."/>
            <person name="Bucks S."/>
            <person name="Chao H."/>
            <person name="Chevignon G."/>
            <person name="Christen J.M."/>
            <person name="Clarke D.F."/>
            <person name="Dittmer N.T."/>
            <person name="Ferguson L.C.F."/>
            <person name="Garavelou S."/>
            <person name="Gordon K.H.J."/>
            <person name="Gunaratna R.T."/>
            <person name="Han Y."/>
            <person name="Hauser F."/>
            <person name="He Y."/>
            <person name="Heidel-Fischer H."/>
            <person name="Hirsh A."/>
            <person name="Hu Y."/>
            <person name="Jiang H."/>
            <person name="Kalra D."/>
            <person name="Klinner C."/>
            <person name="Konig C."/>
            <person name="Kovar C."/>
            <person name="Kroll A.R."/>
            <person name="Kuwar S.S."/>
            <person name="Lee S.L."/>
            <person name="Lehman R."/>
            <person name="Li K."/>
            <person name="Li Z."/>
            <person name="Liang H."/>
            <person name="Lovelace S."/>
            <person name="Lu Z."/>
            <person name="Mansfield J.H."/>
            <person name="McCulloch K.J."/>
            <person name="Mathew T."/>
            <person name="Morton B."/>
            <person name="Muzny D.M."/>
            <person name="Neunemann D."/>
            <person name="Ongeri F."/>
            <person name="Pauchet Y."/>
            <person name="Pu L.L."/>
            <person name="Pyrousis I."/>
            <person name="Rao X.J."/>
            <person name="Redding A."/>
            <person name="Roesel C."/>
            <person name="Sanchez-Gracia A."/>
            <person name="Schaack S."/>
            <person name="Shukla A."/>
            <person name="Tetreau G."/>
            <person name="Wang Y."/>
            <person name="Xiong G.H."/>
            <person name="Traut W."/>
            <person name="Walsh T.K."/>
            <person name="Worley K.C."/>
            <person name="Wu D."/>
            <person name="Wu W."/>
            <person name="Wu Y.Q."/>
            <person name="Zhang X."/>
            <person name="Zou Z."/>
            <person name="Zucker H."/>
            <person name="Briscoe A.D."/>
            <person name="Burmester T."/>
            <person name="Clem R.J."/>
            <person name="Feyereisen R."/>
            <person name="Grimmelikhuijzen C.J.P."/>
            <person name="Hamodrakas S.J."/>
            <person name="Hansson B.S."/>
            <person name="Huguet E."/>
            <person name="Jermiin L.S."/>
            <person name="Lan Q."/>
            <person name="Lehman H.K."/>
            <person name="Lorenzen M."/>
            <person name="Merzendorfer H."/>
            <person name="Michalopoulos I."/>
            <person name="Morton D.B."/>
            <person name="Muthukrishnan S."/>
            <person name="Oakeshott J.G."/>
            <person name="Palmer W."/>
            <person name="Park Y."/>
            <person name="Passarelli A.L."/>
            <person name="Rozas J."/>
            <person name="Schwartz L.M."/>
            <person name="Smith W."/>
            <person name="Southgate A."/>
            <person name="Vilcinskas A."/>
            <person name="Vogt R."/>
            <person name="Wang P."/>
            <person name="Werren J."/>
            <person name="Yu X.Q."/>
            <person name="Zhou J.J."/>
            <person name="Brown S.J."/>
            <person name="Scherer S.E."/>
            <person name="Richards S."/>
            <person name="Blissard G.W."/>
        </authorList>
    </citation>
    <scope>NUCLEOTIDE SEQUENCE</scope>
</reference>
<keyword evidence="1" id="KW-0732">Signal</keyword>
<evidence type="ECO:0000256" key="1">
    <source>
        <dbReference type="SAM" id="SignalP"/>
    </source>
</evidence>
<dbReference type="Pfam" id="PF07717">
    <property type="entry name" value="OB_NTP_bind"/>
    <property type="match status" value="1"/>
</dbReference>
<feature type="signal peptide" evidence="1">
    <location>
        <begin position="1"/>
        <end position="17"/>
    </location>
</feature>
<protein>
    <recommendedName>
        <fullName evidence="2">DEAD-box helicase OB fold domain-containing protein</fullName>
    </recommendedName>
</protein>